<protein>
    <submittedName>
        <fullName evidence="2">MFS transporter</fullName>
    </submittedName>
</protein>
<reference evidence="2 3" key="1">
    <citation type="journal article" date="2014" name="Genome Announc.">
        <title>Whole-Genome Sequence of Streptococcus suis Serotype 4 Reference Strain 6407.</title>
        <authorList>
            <person name="Wang K."/>
            <person name="Chen J."/>
            <person name="Yao H."/>
            <person name="Lu C."/>
        </authorList>
    </citation>
    <scope>NUCLEOTIDE SEQUENCE [LARGE SCALE GENOMIC DNA]</scope>
    <source>
        <strain evidence="2">6407</strain>
    </source>
</reference>
<dbReference type="PATRIC" id="fig|1214179.4.peg.1769"/>
<evidence type="ECO:0000313" key="2">
    <source>
        <dbReference type="EMBL" id="AIG44141.1"/>
    </source>
</evidence>
<keyword evidence="1" id="KW-1133">Transmembrane helix</keyword>
<dbReference type="HOGENOM" id="CLU_2144513_0_0_9"/>
<dbReference type="RefSeq" id="WP_024381689.1">
    <property type="nucleotide sequence ID" value="NZ_ALLE01000012.1"/>
</dbReference>
<dbReference type="Proteomes" id="UP000028185">
    <property type="component" value="Chromosome"/>
</dbReference>
<gene>
    <name evidence="2" type="ORF">ID09_08940</name>
</gene>
<feature type="transmembrane region" description="Helical" evidence="1">
    <location>
        <begin position="72"/>
        <end position="92"/>
    </location>
</feature>
<sequence>MVAVPIWRSFLILLSFSSFFLVFYEDSQYKPFGLRYWLGVGACIWLNFVTLASYFIAFTGGSIMVYNQYKQPLVVIFLFCLFVASMLTLLSFKAIKMMIRRTKYYRQVRKVG</sequence>
<evidence type="ECO:0000313" key="3">
    <source>
        <dbReference type="Proteomes" id="UP000028185"/>
    </source>
</evidence>
<dbReference type="EMBL" id="CP008921">
    <property type="protein sequence ID" value="AIG44141.1"/>
    <property type="molecule type" value="Genomic_DNA"/>
</dbReference>
<name>A0A075SL65_STRSU</name>
<proteinExistence type="predicted"/>
<feature type="transmembrane region" description="Helical" evidence="1">
    <location>
        <begin position="6"/>
        <end position="24"/>
    </location>
</feature>
<organism evidence="2 3">
    <name type="scientific">Streptococcus suis 6407</name>
    <dbReference type="NCBI Taxonomy" id="1214179"/>
    <lineage>
        <taxon>Bacteria</taxon>
        <taxon>Bacillati</taxon>
        <taxon>Bacillota</taxon>
        <taxon>Bacilli</taxon>
        <taxon>Lactobacillales</taxon>
        <taxon>Streptococcaceae</taxon>
        <taxon>Streptococcus</taxon>
    </lineage>
</organism>
<dbReference type="AlphaFoldDB" id="A0A075SL65"/>
<accession>A0A075SL65</accession>
<keyword evidence="1" id="KW-0472">Membrane</keyword>
<keyword evidence="1" id="KW-0812">Transmembrane</keyword>
<feature type="transmembrane region" description="Helical" evidence="1">
    <location>
        <begin position="36"/>
        <end position="66"/>
    </location>
</feature>
<evidence type="ECO:0000256" key="1">
    <source>
        <dbReference type="SAM" id="Phobius"/>
    </source>
</evidence>